<comment type="subcellular location">
    <subcellularLocation>
        <location evidence="3">Membrane</location>
        <topology evidence="3">Single-pass membrane protein</topology>
    </subcellularLocation>
    <subcellularLocation>
        <location evidence="4 21">Plastid</location>
        <location evidence="4 21">Chloroplast</location>
    </subcellularLocation>
</comment>
<accession>A0A445EL83</accession>
<dbReference type="UniPathway" id="UPA00152"/>
<evidence type="ECO:0000256" key="11">
    <source>
        <dbReference type="ARBA" id="ARBA00022614"/>
    </source>
</evidence>
<dbReference type="PROSITE" id="PS00810">
    <property type="entry name" value="ADP_GLC_PYROPHOSPH_3"/>
    <property type="match status" value="1"/>
</dbReference>
<evidence type="ECO:0000256" key="2">
    <source>
        <dbReference type="ARBA" id="ARBA00002231"/>
    </source>
</evidence>
<dbReference type="NCBIfam" id="TIGR02091">
    <property type="entry name" value="glgC"/>
    <property type="match status" value="1"/>
</dbReference>
<dbReference type="SMART" id="SM00369">
    <property type="entry name" value="LRR_TYP"/>
    <property type="match status" value="11"/>
</dbReference>
<dbReference type="GO" id="GO:0008878">
    <property type="term" value="F:glucose-1-phosphate adenylyltransferase activity"/>
    <property type="evidence" value="ECO:0007669"/>
    <property type="project" value="UniProtKB-EC"/>
</dbReference>
<dbReference type="GO" id="GO:0005524">
    <property type="term" value="F:ATP binding"/>
    <property type="evidence" value="ECO:0007669"/>
    <property type="project" value="UniProtKB-KW"/>
</dbReference>
<dbReference type="Pfam" id="PF00560">
    <property type="entry name" value="LRR_1"/>
    <property type="match status" value="4"/>
</dbReference>
<keyword evidence="13 22" id="KW-0812">Transmembrane</keyword>
<evidence type="ECO:0000256" key="1">
    <source>
        <dbReference type="ARBA" id="ARBA00000956"/>
    </source>
</evidence>
<comment type="function">
    <text evidence="2 21">This protein plays a role in synthesis of starch. It catalyzes the synthesis of the activated glycosyl donor, ADP-glucose from Glc-1-P and ATP.</text>
</comment>
<dbReference type="FunFam" id="3.90.550.10:FF:000030">
    <property type="entry name" value="Glucose-1-phosphate adenylyltransferase"/>
    <property type="match status" value="1"/>
</dbReference>
<dbReference type="Pfam" id="PF00483">
    <property type="entry name" value="NTP_transferase"/>
    <property type="match status" value="1"/>
</dbReference>
<dbReference type="Gene3D" id="3.90.550.10">
    <property type="entry name" value="Spore Coat Polysaccharide Biosynthesis Protein SpsA, Chain A"/>
    <property type="match status" value="1"/>
</dbReference>
<evidence type="ECO:0000256" key="7">
    <source>
        <dbReference type="ARBA" id="ARBA00011680"/>
    </source>
</evidence>
<evidence type="ECO:0000256" key="21">
    <source>
        <dbReference type="RuleBase" id="RU362093"/>
    </source>
</evidence>
<dbReference type="Proteomes" id="UP000289738">
    <property type="component" value="Chromosome A01"/>
</dbReference>
<feature type="signal peptide" evidence="23">
    <location>
        <begin position="1"/>
        <end position="24"/>
    </location>
</feature>
<dbReference type="InterPro" id="IPR013210">
    <property type="entry name" value="LRR_N_plant-typ"/>
</dbReference>
<keyword evidence="14 21" id="KW-0548">Nucleotidyltransferase</keyword>
<evidence type="ECO:0000256" key="13">
    <source>
        <dbReference type="ARBA" id="ARBA00022692"/>
    </source>
</evidence>
<keyword evidence="11" id="KW-0433">Leucine-rich repeat</keyword>
<dbReference type="Pfam" id="PF25247">
    <property type="entry name" value="LbH_GLGC"/>
    <property type="match status" value="1"/>
</dbReference>
<dbReference type="InterPro" id="IPR005835">
    <property type="entry name" value="NTP_transferase_dom"/>
</dbReference>
<evidence type="ECO:0000313" key="26">
    <source>
        <dbReference type="EMBL" id="RYR76219.1"/>
    </source>
</evidence>
<dbReference type="CDD" id="cd04651">
    <property type="entry name" value="LbH_G1P_AT_C"/>
    <property type="match status" value="1"/>
</dbReference>
<evidence type="ECO:0000256" key="23">
    <source>
        <dbReference type="SAM" id="SignalP"/>
    </source>
</evidence>
<keyword evidence="27" id="KW-1185">Reference proteome</keyword>
<evidence type="ECO:0000256" key="10">
    <source>
        <dbReference type="ARBA" id="ARBA00022533"/>
    </source>
</evidence>
<dbReference type="FunFam" id="3.80.10.10:FF:000383">
    <property type="entry name" value="Leucine-rich repeat receptor protein kinase EMS1"/>
    <property type="match status" value="1"/>
</dbReference>
<keyword evidence="23" id="KW-0732">Signal</keyword>
<organism evidence="26 27">
    <name type="scientific">Arachis hypogaea</name>
    <name type="common">Peanut</name>
    <dbReference type="NCBI Taxonomy" id="3818"/>
    <lineage>
        <taxon>Eukaryota</taxon>
        <taxon>Viridiplantae</taxon>
        <taxon>Streptophyta</taxon>
        <taxon>Embryophyta</taxon>
        <taxon>Tracheophyta</taxon>
        <taxon>Spermatophyta</taxon>
        <taxon>Magnoliopsida</taxon>
        <taxon>eudicotyledons</taxon>
        <taxon>Gunneridae</taxon>
        <taxon>Pentapetalae</taxon>
        <taxon>rosids</taxon>
        <taxon>fabids</taxon>
        <taxon>Fabales</taxon>
        <taxon>Fabaceae</taxon>
        <taxon>Papilionoideae</taxon>
        <taxon>50 kb inversion clade</taxon>
        <taxon>dalbergioids sensu lato</taxon>
        <taxon>Dalbergieae</taxon>
        <taxon>Pterocarpus clade</taxon>
        <taxon>Arachis</taxon>
    </lineage>
</organism>
<dbReference type="GO" id="GO:0019252">
    <property type="term" value="P:starch biosynthetic process"/>
    <property type="evidence" value="ECO:0007669"/>
    <property type="project" value="UniProtKB-UniPathway"/>
</dbReference>
<evidence type="ECO:0000256" key="4">
    <source>
        <dbReference type="ARBA" id="ARBA00004229"/>
    </source>
</evidence>
<dbReference type="GO" id="GO:0005978">
    <property type="term" value="P:glycogen biosynthetic process"/>
    <property type="evidence" value="ECO:0007669"/>
    <property type="project" value="InterPro"/>
</dbReference>
<evidence type="ECO:0000256" key="17">
    <source>
        <dbReference type="ARBA" id="ARBA00022840"/>
    </source>
</evidence>
<dbReference type="NCBIfam" id="NF002772">
    <property type="entry name" value="PRK02862.1"/>
    <property type="match status" value="1"/>
</dbReference>
<name>A0A445EL83_ARAHY</name>
<dbReference type="Gene3D" id="3.80.10.10">
    <property type="entry name" value="Ribonuclease Inhibitor"/>
    <property type="match status" value="5"/>
</dbReference>
<keyword evidence="18 21" id="KW-0750">Starch biosynthesis</keyword>
<keyword evidence="17 21" id="KW-0067">ATP-binding</keyword>
<dbReference type="EMBL" id="SDMP01000001">
    <property type="protein sequence ID" value="RYR76219.1"/>
    <property type="molecule type" value="Genomic_DNA"/>
</dbReference>
<evidence type="ECO:0000256" key="16">
    <source>
        <dbReference type="ARBA" id="ARBA00022741"/>
    </source>
</evidence>
<dbReference type="SUPFAM" id="SSF51161">
    <property type="entry name" value="Trimeric LpxA-like enzymes"/>
    <property type="match status" value="1"/>
</dbReference>
<comment type="similarity">
    <text evidence="6 21">Belongs to the bacterial/plant glucose-1-phosphate adenylyltransferase family.</text>
</comment>
<keyword evidence="9 21" id="KW-0150">Chloroplast</keyword>
<gene>
    <name evidence="26" type="ORF">Ahy_A01g000825</name>
</gene>
<keyword evidence="19 22" id="KW-1133">Transmembrane helix</keyword>
<dbReference type="InterPro" id="IPR005836">
    <property type="entry name" value="ADP_Glu_pyroP_CS"/>
</dbReference>
<keyword evidence="16 21" id="KW-0547">Nucleotide-binding</keyword>
<evidence type="ECO:0000259" key="24">
    <source>
        <dbReference type="Pfam" id="PF00483"/>
    </source>
</evidence>
<dbReference type="PROSITE" id="PS51450">
    <property type="entry name" value="LRR"/>
    <property type="match status" value="1"/>
</dbReference>
<evidence type="ECO:0000256" key="15">
    <source>
        <dbReference type="ARBA" id="ARBA00022737"/>
    </source>
</evidence>
<comment type="catalytic activity">
    <reaction evidence="1 21">
        <text>alpha-D-glucose 1-phosphate + ATP + H(+) = ADP-alpha-D-glucose + diphosphate</text>
        <dbReference type="Rhea" id="RHEA:12120"/>
        <dbReference type="ChEBI" id="CHEBI:15378"/>
        <dbReference type="ChEBI" id="CHEBI:30616"/>
        <dbReference type="ChEBI" id="CHEBI:33019"/>
        <dbReference type="ChEBI" id="CHEBI:57498"/>
        <dbReference type="ChEBI" id="CHEBI:58601"/>
        <dbReference type="EC" id="2.7.7.27"/>
    </reaction>
</comment>
<comment type="caution">
    <text evidence="26">The sequence shown here is derived from an EMBL/GenBank/DDBJ whole genome shotgun (WGS) entry which is preliminary data.</text>
</comment>
<keyword evidence="10" id="KW-0021">Allosteric enzyme</keyword>
<dbReference type="InterPro" id="IPR032675">
    <property type="entry name" value="LRR_dom_sf"/>
</dbReference>
<sequence>MKMKSLLYPTLLSLLHWHVVVVSAARLNMASDESALVAMREHFNSLDPNNVLASNWSSTTSVCNWIGVTCGSSHRRVTALNLSYMALDATIPPHLGNLSFLSCLRLPNNSFHGTLPAELAGLRRLSIINLRFNKFTGSIPSWFESLPKLKYLLLRGNSFSGTVPHFLFNMTSLQYLVLSDNQFWGPLPSNIFLSPSLQYLYLTHNQISGAIPSAIINSSLLQVIDLDYNNLSGKLPERIFHHLPNLKGLYVYSNALSGELPRSLFDCKQLQYLSLSYNTFGGNIPSAIGNLTSLKEIYLGHNNFRGIVCHANMTLRIEFDYLYHYLCNLTYVVAGAIPNEIGNLRSLEIMSLPFANVSGYIPPSIFNISTLQEITVTGDHLSGSLPANLGSMLPKLVRLYMGINYLSGRIPSSLCNATMLNTIDLAYNSFSGYIPDIFGSLRSLQLLNLGANNLTSDASDSELSIINSLTNCRFLKKLIFSGNPLDSILPISVGNLSTSLDDLNLKSCSMRGTIPASIGNLSSLINLDFGDNNFVGTFPTSIGKLIKLQGLFLDGNQLEGFVPNQLCQLTSLYKFSIISNKFSGPIPSCLGNLTSLRWLWLSSNKFNSIPSTLWGLSDLLLLDLSSNNLSGYLPIDSGNLKAIGWIYLSGNQFSGSIPRSLSNLMNLVLLTLARNKFEGPIPESFGRMVSLEQLDLSENILSGVIPKTLEALVYLKYFNVSHNKLKGKIPDGGPFANFSAQSFMGNKELCGAPRFHFSECKIEKSRKWNAHIVLTYVLPAAIVVTLLVAFLCILKFRKHKQTHTEDKIFIYNLNLNSHFIPRSGGRKMAVPASGQMSVSSVMQLRGPTSLSLSGKKWSHLVKFSNGEVMGRKLRLRQQHGGNGCTNNVRRNHICMSLTADVGSQSKLRDLDAERRDARTVVAVILGGGAGTRLFPLTKRRAKPAVPIGGAYRLIDVPMSNCINSGINKVYILTQFNSASLNRHIARAYNSGTGVTFGDGYIEVLAATQTPGEAGKRWFQGTADAVRQFHWLFEDPRSKDIEDVLILSGDHLYRMDYMDFVQNHRESGADITLSCLPMDDSRASDFGLMKIDDKGRILSFSEKPKGEDLKAMQVDTTVLGLSKEEAVKKPYIASMGVYVFKKEILLNLLRWRFPTANDFGSEVIPASAREFYMKAYLFNDYWEDIGTIRSFFEANLALTEHPPRFSFYDAAKPMYTSRRNLPPSKIDNSKIVDSIISHGSFVDSSFIEHSVVGIRSRINSNVHLKDTVMLGADFYETKSEVTALLAEGRVPIGIGENTKIKDCIIDKNARIGKNVVIANKDGVQEADRSSEGFYIRSGVTIVLKNSVIEDGLVI</sequence>
<evidence type="ECO:0000256" key="6">
    <source>
        <dbReference type="ARBA" id="ARBA00010443"/>
    </source>
</evidence>
<dbReference type="PROSITE" id="PS00809">
    <property type="entry name" value="ADP_GLC_PYROPHOSPH_2"/>
    <property type="match status" value="1"/>
</dbReference>
<feature type="transmembrane region" description="Helical" evidence="22">
    <location>
        <begin position="768"/>
        <end position="794"/>
    </location>
</feature>
<dbReference type="PROSITE" id="PS00808">
    <property type="entry name" value="ADP_GLC_PYROPHOSPH_1"/>
    <property type="match status" value="1"/>
</dbReference>
<dbReference type="SUPFAM" id="SSF53448">
    <property type="entry name" value="Nucleotide-diphospho-sugar transferases"/>
    <property type="match status" value="1"/>
</dbReference>
<evidence type="ECO:0000256" key="12">
    <source>
        <dbReference type="ARBA" id="ARBA00022679"/>
    </source>
</evidence>
<dbReference type="FunFam" id="3.80.10.10:FF:000095">
    <property type="entry name" value="LRR receptor-like serine/threonine-protein kinase GSO1"/>
    <property type="match status" value="2"/>
</dbReference>
<evidence type="ECO:0000256" key="22">
    <source>
        <dbReference type="SAM" id="Phobius"/>
    </source>
</evidence>
<dbReference type="InterPro" id="IPR029044">
    <property type="entry name" value="Nucleotide-diphossugar_trans"/>
</dbReference>
<protein>
    <recommendedName>
        <fullName evidence="8 21">Glucose-1-phosphate adenylyltransferase</fullName>
        <ecNumber evidence="8 21">2.7.7.27</ecNumber>
    </recommendedName>
    <alternativeName>
        <fullName evidence="21">ADP-glucose pyrophosphorylase</fullName>
    </alternativeName>
</protein>
<dbReference type="GO" id="GO:0009507">
    <property type="term" value="C:chloroplast"/>
    <property type="evidence" value="ECO:0007669"/>
    <property type="project" value="UniProtKB-SubCell"/>
</dbReference>
<dbReference type="CDD" id="cd02508">
    <property type="entry name" value="ADP_Glucose_PP"/>
    <property type="match status" value="1"/>
</dbReference>
<dbReference type="Gene3D" id="2.160.10.10">
    <property type="entry name" value="Hexapeptide repeat proteins"/>
    <property type="match status" value="1"/>
</dbReference>
<evidence type="ECO:0000256" key="5">
    <source>
        <dbReference type="ARBA" id="ARBA00004727"/>
    </source>
</evidence>
<keyword evidence="15" id="KW-0677">Repeat</keyword>
<dbReference type="InterPro" id="IPR011004">
    <property type="entry name" value="Trimer_LpxA-like_sf"/>
</dbReference>
<keyword evidence="21" id="KW-0934">Plastid</keyword>
<comment type="subunit">
    <text evidence="7 21">Heterotetramer.</text>
</comment>
<feature type="domain" description="Leucine-rich repeat-containing N-terminal plant-type" evidence="25">
    <location>
        <begin position="30"/>
        <end position="70"/>
    </location>
</feature>
<dbReference type="GO" id="GO:0016020">
    <property type="term" value="C:membrane"/>
    <property type="evidence" value="ECO:0007669"/>
    <property type="project" value="UniProtKB-SubCell"/>
</dbReference>
<dbReference type="InterPro" id="IPR003591">
    <property type="entry name" value="Leu-rich_rpt_typical-subtyp"/>
</dbReference>
<proteinExistence type="inferred from homology"/>
<evidence type="ECO:0000256" key="18">
    <source>
        <dbReference type="ARBA" id="ARBA00022922"/>
    </source>
</evidence>
<evidence type="ECO:0000256" key="3">
    <source>
        <dbReference type="ARBA" id="ARBA00004167"/>
    </source>
</evidence>
<dbReference type="SUPFAM" id="SSF52047">
    <property type="entry name" value="RNI-like"/>
    <property type="match status" value="1"/>
</dbReference>
<comment type="pathway">
    <text evidence="5 21">Glycan biosynthesis; starch biosynthesis.</text>
</comment>
<dbReference type="InterPro" id="IPR001611">
    <property type="entry name" value="Leu-rich_rpt"/>
</dbReference>
<evidence type="ECO:0000256" key="8">
    <source>
        <dbReference type="ARBA" id="ARBA00012460"/>
    </source>
</evidence>
<evidence type="ECO:0000259" key="25">
    <source>
        <dbReference type="Pfam" id="PF08263"/>
    </source>
</evidence>
<dbReference type="PANTHER" id="PTHR46662:SF107">
    <property type="entry name" value="LRR RECEPTOR-LIKE SERINE_THREONINE-PROTEIN KINASE GSO2"/>
    <property type="match status" value="1"/>
</dbReference>
<evidence type="ECO:0000313" key="27">
    <source>
        <dbReference type="Proteomes" id="UP000289738"/>
    </source>
</evidence>
<dbReference type="Pfam" id="PF08263">
    <property type="entry name" value="LRRNT_2"/>
    <property type="match status" value="1"/>
</dbReference>
<dbReference type="SUPFAM" id="SSF52058">
    <property type="entry name" value="L domain-like"/>
    <property type="match status" value="1"/>
</dbReference>
<evidence type="ECO:0000256" key="19">
    <source>
        <dbReference type="ARBA" id="ARBA00022989"/>
    </source>
</evidence>
<dbReference type="PANTHER" id="PTHR46662">
    <property type="entry name" value="DI-GLUCOSE BINDING PROTEIN WITH LEUCINE-RICH REPEAT DOMAIN-CONTAINING PROTEIN"/>
    <property type="match status" value="1"/>
</dbReference>
<dbReference type="InterPro" id="IPR011831">
    <property type="entry name" value="ADP-Glc_PPase"/>
</dbReference>
<feature type="domain" description="Nucleotidyl transferase" evidence="24">
    <location>
        <begin position="922"/>
        <end position="1199"/>
    </location>
</feature>
<evidence type="ECO:0000256" key="20">
    <source>
        <dbReference type="ARBA" id="ARBA00023136"/>
    </source>
</evidence>
<reference evidence="26 27" key="1">
    <citation type="submission" date="2019-01" db="EMBL/GenBank/DDBJ databases">
        <title>Sequencing of cultivated peanut Arachis hypogaea provides insights into genome evolution and oil improvement.</title>
        <authorList>
            <person name="Chen X."/>
        </authorList>
    </citation>
    <scope>NUCLEOTIDE SEQUENCE [LARGE SCALE GENOMIC DNA]</scope>
    <source>
        <strain evidence="27">cv. Fuhuasheng</strain>
        <tissue evidence="26">Leaves</tissue>
    </source>
</reference>
<dbReference type="EC" id="2.7.7.27" evidence="8 21"/>
<dbReference type="Pfam" id="PF13855">
    <property type="entry name" value="LRR_8"/>
    <property type="match status" value="3"/>
</dbReference>
<keyword evidence="20 22" id="KW-0472">Membrane</keyword>
<feature type="chain" id="PRO_5019146691" description="Glucose-1-phosphate adenylyltransferase" evidence="23">
    <location>
        <begin position="25"/>
        <end position="1353"/>
    </location>
</feature>
<evidence type="ECO:0000256" key="9">
    <source>
        <dbReference type="ARBA" id="ARBA00022528"/>
    </source>
</evidence>
<keyword evidence="12 21" id="KW-0808">Transferase</keyword>
<dbReference type="STRING" id="3818.A0A445EL83"/>
<evidence type="ECO:0000256" key="14">
    <source>
        <dbReference type="ARBA" id="ARBA00022695"/>
    </source>
</evidence>